<dbReference type="EMBL" id="JADWYS010000001">
    <property type="protein sequence ID" value="MBG9388886.1"/>
    <property type="molecule type" value="Genomic_DNA"/>
</dbReference>
<dbReference type="InterPro" id="IPR029044">
    <property type="entry name" value="Nucleotide-diphossugar_trans"/>
</dbReference>
<dbReference type="Pfam" id="PF00535">
    <property type="entry name" value="Glycos_transf_2"/>
    <property type="match status" value="1"/>
</dbReference>
<protein>
    <submittedName>
        <fullName evidence="2">Glycosyltransferase family 2 protein</fullName>
    </submittedName>
</protein>
<reference evidence="2" key="1">
    <citation type="submission" date="2020-11" db="EMBL/GenBank/DDBJ databases">
        <title>Bacterial whole genome sequence for Caenimonas sp. DR4.4.</title>
        <authorList>
            <person name="Le V."/>
            <person name="Ko S.-R."/>
            <person name="Ahn C.-Y."/>
            <person name="Oh H.-M."/>
        </authorList>
    </citation>
    <scope>NUCLEOTIDE SEQUENCE</scope>
    <source>
        <strain evidence="2">DR4.4</strain>
    </source>
</reference>
<organism evidence="2 3">
    <name type="scientific">Caenimonas aquaedulcis</name>
    <dbReference type="NCBI Taxonomy" id="2793270"/>
    <lineage>
        <taxon>Bacteria</taxon>
        <taxon>Pseudomonadati</taxon>
        <taxon>Pseudomonadota</taxon>
        <taxon>Betaproteobacteria</taxon>
        <taxon>Burkholderiales</taxon>
        <taxon>Comamonadaceae</taxon>
        <taxon>Caenimonas</taxon>
    </lineage>
</organism>
<dbReference type="Proteomes" id="UP000651050">
    <property type="component" value="Unassembled WGS sequence"/>
</dbReference>
<sequence>MTVRLSICLPVYNFGAFLGETLDSIMPQATPGVVEVIVVDGASTDDTADVVARRAARWPNVRHVLLERRGGIDVDMARSVEQAKGEYCWLFSGDDIMRPGAVDRVLASLGGGDDVVMCRHTICDKDMRFLADYPVLRSSGPRRLDFADAAQRQAFLQDGVNTECLFSFMSGLVIRCETWRSMPAVDSFTGSCWGHTARLLALARTRLRVFYTDELWLDKRGENDSFMDRGVVYRIHIAVDGFLRLAHTYWGEGSVEEAQVRRFLRNEFTIVSFMAARKAVRRNPSLESRAELDRFVDTLYGGRGPMDLVTQAVYRGFPLWLYAALRAVAVKVRPWVARRGFIMMR</sequence>
<dbReference type="InterPro" id="IPR001173">
    <property type="entry name" value="Glyco_trans_2-like"/>
</dbReference>
<comment type="caution">
    <text evidence="2">The sequence shown here is derived from an EMBL/GenBank/DDBJ whole genome shotgun (WGS) entry which is preliminary data.</text>
</comment>
<dbReference type="SUPFAM" id="SSF53448">
    <property type="entry name" value="Nucleotide-diphospho-sugar transferases"/>
    <property type="match status" value="1"/>
</dbReference>
<evidence type="ECO:0000313" key="3">
    <source>
        <dbReference type="Proteomes" id="UP000651050"/>
    </source>
</evidence>
<dbReference type="CDD" id="cd00761">
    <property type="entry name" value="Glyco_tranf_GTA_type"/>
    <property type="match status" value="1"/>
</dbReference>
<feature type="domain" description="Glycosyltransferase 2-like" evidence="1">
    <location>
        <begin position="6"/>
        <end position="128"/>
    </location>
</feature>
<name>A0A931H5D0_9BURK</name>
<dbReference type="RefSeq" id="WP_196986711.1">
    <property type="nucleotide sequence ID" value="NZ_JADWYS010000001.1"/>
</dbReference>
<accession>A0A931H5D0</accession>
<gene>
    <name evidence="2" type="ORF">I5803_12705</name>
</gene>
<dbReference type="Gene3D" id="3.90.550.10">
    <property type="entry name" value="Spore Coat Polysaccharide Biosynthesis Protein SpsA, Chain A"/>
    <property type="match status" value="1"/>
</dbReference>
<dbReference type="AlphaFoldDB" id="A0A931H5D0"/>
<evidence type="ECO:0000313" key="2">
    <source>
        <dbReference type="EMBL" id="MBG9388886.1"/>
    </source>
</evidence>
<dbReference type="PANTHER" id="PTHR22916">
    <property type="entry name" value="GLYCOSYLTRANSFERASE"/>
    <property type="match status" value="1"/>
</dbReference>
<keyword evidence="3" id="KW-1185">Reference proteome</keyword>
<proteinExistence type="predicted"/>
<evidence type="ECO:0000259" key="1">
    <source>
        <dbReference type="Pfam" id="PF00535"/>
    </source>
</evidence>
<dbReference type="GO" id="GO:0016758">
    <property type="term" value="F:hexosyltransferase activity"/>
    <property type="evidence" value="ECO:0007669"/>
    <property type="project" value="UniProtKB-ARBA"/>
</dbReference>